<dbReference type="RefSeq" id="WP_269822537.1">
    <property type="nucleotide sequence ID" value="NZ_BKZW01000004.1"/>
</dbReference>
<dbReference type="Proteomes" id="UP000326912">
    <property type="component" value="Unassembled WGS sequence"/>
</dbReference>
<dbReference type="InterPro" id="IPR002740">
    <property type="entry name" value="EVE_domain"/>
</dbReference>
<reference evidence="2 3" key="1">
    <citation type="submission" date="2019-10" db="EMBL/GenBank/DDBJ databases">
        <title>Dictyobacter vulcani sp. nov., within the class Ktedonobacteria, isolated from soil of volcanic Mt. Zao.</title>
        <authorList>
            <person name="Zheng Y."/>
            <person name="Wang C.M."/>
            <person name="Sakai Y."/>
            <person name="Abe K."/>
            <person name="Yokota A."/>
            <person name="Yabe S."/>
        </authorList>
    </citation>
    <scope>NUCLEOTIDE SEQUENCE [LARGE SCALE GENOMIC DNA]</scope>
    <source>
        <strain evidence="2 3">W12</strain>
    </source>
</reference>
<dbReference type="Pfam" id="PF01878">
    <property type="entry name" value="EVE"/>
    <property type="match status" value="1"/>
</dbReference>
<proteinExistence type="predicted"/>
<evidence type="ECO:0000313" key="2">
    <source>
        <dbReference type="EMBL" id="GER91476.1"/>
    </source>
</evidence>
<feature type="domain" description="EVE" evidence="1">
    <location>
        <begin position="4"/>
        <end position="46"/>
    </location>
</feature>
<protein>
    <recommendedName>
        <fullName evidence="1">EVE domain-containing protein</fullName>
    </recommendedName>
</protein>
<keyword evidence="3" id="KW-1185">Reference proteome</keyword>
<dbReference type="AlphaFoldDB" id="A0A5J4L209"/>
<accession>A0A5J4L209</accession>
<sequence length="54" mass="6382">MCAVFAQPVTLRTIKECHLFDDWNLVRQSRLSTMAVPDAFVDWLREQYPQNELV</sequence>
<dbReference type="SUPFAM" id="SSF88697">
    <property type="entry name" value="PUA domain-like"/>
    <property type="match status" value="1"/>
</dbReference>
<comment type="caution">
    <text evidence="2">The sequence shown here is derived from an EMBL/GenBank/DDBJ whole genome shotgun (WGS) entry which is preliminary data.</text>
</comment>
<evidence type="ECO:0000259" key="1">
    <source>
        <dbReference type="Pfam" id="PF01878"/>
    </source>
</evidence>
<organism evidence="2 3">
    <name type="scientific">Dictyobacter vulcani</name>
    <dbReference type="NCBI Taxonomy" id="2607529"/>
    <lineage>
        <taxon>Bacteria</taxon>
        <taxon>Bacillati</taxon>
        <taxon>Chloroflexota</taxon>
        <taxon>Ktedonobacteria</taxon>
        <taxon>Ktedonobacterales</taxon>
        <taxon>Dictyobacteraceae</taxon>
        <taxon>Dictyobacter</taxon>
    </lineage>
</organism>
<dbReference type="EMBL" id="BKZW01000004">
    <property type="protein sequence ID" value="GER91476.1"/>
    <property type="molecule type" value="Genomic_DNA"/>
</dbReference>
<dbReference type="InterPro" id="IPR015947">
    <property type="entry name" value="PUA-like_sf"/>
</dbReference>
<evidence type="ECO:0000313" key="3">
    <source>
        <dbReference type="Proteomes" id="UP000326912"/>
    </source>
</evidence>
<name>A0A5J4L209_9CHLR</name>
<gene>
    <name evidence="2" type="ORF">KDW_56380</name>
</gene>